<gene>
    <name evidence="2" type="ORF">GCM10011534_43610</name>
</gene>
<dbReference type="AlphaFoldDB" id="A0A917TAZ7"/>
<organism evidence="2 3">
    <name type="scientific">Pseudooceanicola nanhaiensis</name>
    <dbReference type="NCBI Taxonomy" id="375761"/>
    <lineage>
        <taxon>Bacteria</taxon>
        <taxon>Pseudomonadati</taxon>
        <taxon>Pseudomonadota</taxon>
        <taxon>Alphaproteobacteria</taxon>
        <taxon>Rhodobacterales</taxon>
        <taxon>Paracoccaceae</taxon>
        <taxon>Pseudooceanicola</taxon>
    </lineage>
</organism>
<accession>A0A917TAZ7</accession>
<protein>
    <recommendedName>
        <fullName evidence="1">RES domain-containing protein</fullName>
    </recommendedName>
</protein>
<name>A0A917TAZ7_9RHOB</name>
<dbReference type="InterPro" id="IPR014914">
    <property type="entry name" value="RES_dom"/>
</dbReference>
<dbReference type="EMBL" id="BMLF01000009">
    <property type="protein sequence ID" value="GGM16905.1"/>
    <property type="molecule type" value="Genomic_DNA"/>
</dbReference>
<reference evidence="2" key="1">
    <citation type="journal article" date="2014" name="Int. J. Syst. Evol. Microbiol.">
        <title>Complete genome sequence of Corynebacterium casei LMG S-19264T (=DSM 44701T), isolated from a smear-ripened cheese.</title>
        <authorList>
            <consortium name="US DOE Joint Genome Institute (JGI-PGF)"/>
            <person name="Walter F."/>
            <person name="Albersmeier A."/>
            <person name="Kalinowski J."/>
            <person name="Ruckert C."/>
        </authorList>
    </citation>
    <scope>NUCLEOTIDE SEQUENCE</scope>
    <source>
        <strain evidence="2">CGMCC 1.6293</strain>
    </source>
</reference>
<evidence type="ECO:0000259" key="1">
    <source>
        <dbReference type="Pfam" id="PF08808"/>
    </source>
</evidence>
<proteinExistence type="predicted"/>
<dbReference type="RefSeq" id="WP_028284859.1">
    <property type="nucleotide sequence ID" value="NZ_BMLF01000009.1"/>
</dbReference>
<reference evidence="2" key="2">
    <citation type="submission" date="2020-09" db="EMBL/GenBank/DDBJ databases">
        <authorList>
            <person name="Sun Q."/>
            <person name="Zhou Y."/>
        </authorList>
    </citation>
    <scope>NUCLEOTIDE SEQUENCE</scope>
    <source>
        <strain evidence="2">CGMCC 1.6293</strain>
    </source>
</reference>
<evidence type="ECO:0000313" key="2">
    <source>
        <dbReference type="EMBL" id="GGM16905.1"/>
    </source>
</evidence>
<keyword evidence="3" id="KW-1185">Reference proteome</keyword>
<dbReference type="Pfam" id="PF08808">
    <property type="entry name" value="RES"/>
    <property type="match status" value="1"/>
</dbReference>
<comment type="caution">
    <text evidence="2">The sequence shown here is derived from an EMBL/GenBank/DDBJ whole genome shotgun (WGS) entry which is preliminary data.</text>
</comment>
<sequence length="218" mass="23397">MAETLPPSPGAAALVAIPPQLHVLPAGAPLLRIWFTTSPHPAGFARFRTFGPTASRFDHHLPGPGALPAESDRGILYAVEEHPLAFTTALAEVFQHQRLIDLRHESPAVSVFRTTRALTLLDLTGHWTTRAGASAALASGPRDIARGWSRDFHAAYPAIDGLRYRSSMSGGSGIALALYERAEDAMPDTALTTQPLAHPEMRRSLAEAAERLGYALVP</sequence>
<feature type="domain" description="RES" evidence="1">
    <location>
        <begin position="43"/>
        <end position="188"/>
    </location>
</feature>
<dbReference type="Proteomes" id="UP000649829">
    <property type="component" value="Unassembled WGS sequence"/>
</dbReference>
<evidence type="ECO:0000313" key="3">
    <source>
        <dbReference type="Proteomes" id="UP000649829"/>
    </source>
</evidence>